<dbReference type="Proteomes" id="UP000295781">
    <property type="component" value="Chromosome"/>
</dbReference>
<evidence type="ECO:0000313" key="2">
    <source>
        <dbReference type="EMBL" id="AUX21115.1"/>
    </source>
</evidence>
<protein>
    <submittedName>
        <fullName evidence="2">Uncharacterized protein</fullName>
    </submittedName>
</protein>
<evidence type="ECO:0000256" key="1">
    <source>
        <dbReference type="SAM" id="MobiDB-lite"/>
    </source>
</evidence>
<proteinExistence type="predicted"/>
<evidence type="ECO:0000313" key="3">
    <source>
        <dbReference type="Proteomes" id="UP000295781"/>
    </source>
</evidence>
<gene>
    <name evidence="2" type="ORF">SOCEGT47_015930</name>
</gene>
<feature type="region of interest" description="Disordered" evidence="1">
    <location>
        <begin position="27"/>
        <end position="114"/>
    </location>
</feature>
<feature type="compositionally biased region" description="Basic and acidic residues" evidence="1">
    <location>
        <begin position="96"/>
        <end position="106"/>
    </location>
</feature>
<name>A0A4P2PW92_SORCE</name>
<sequence>MSRLSGSPFVLSAGAYLLLTRLASGTQPGFHAVRGGMRGTEGRTEPAEAGGVPGCALHGPLDVARRGRGAHGSIRPDGSRRVSRLPSGMPGLPSSERAHSPRDARPGRGGQGRAARAALRWWYDRRFSERRRTIRRARLTSAGRRSVRERLRPGAPLLYHRRRHRRPSTGCVCPNPPCWSCPARAPSPPCRSRASAPALEVCTGLEPSAAPIAAERPSCAPFLADRAWSSGPRAWIQGFPCFAVTSAFRIVIDAPCLPLP</sequence>
<accession>A0A4P2PW92</accession>
<dbReference type="AlphaFoldDB" id="A0A4P2PW92"/>
<organism evidence="2 3">
    <name type="scientific">Sorangium cellulosum</name>
    <name type="common">Polyangium cellulosum</name>
    <dbReference type="NCBI Taxonomy" id="56"/>
    <lineage>
        <taxon>Bacteria</taxon>
        <taxon>Pseudomonadati</taxon>
        <taxon>Myxococcota</taxon>
        <taxon>Polyangia</taxon>
        <taxon>Polyangiales</taxon>
        <taxon>Polyangiaceae</taxon>
        <taxon>Sorangium</taxon>
    </lineage>
</organism>
<reference evidence="2 3" key="1">
    <citation type="submission" date="2015-09" db="EMBL/GenBank/DDBJ databases">
        <title>Sorangium comparison.</title>
        <authorList>
            <person name="Zaburannyi N."/>
            <person name="Bunk B."/>
            <person name="Overmann J."/>
            <person name="Mueller R."/>
        </authorList>
    </citation>
    <scope>NUCLEOTIDE SEQUENCE [LARGE SCALE GENOMIC DNA]</scope>
    <source>
        <strain evidence="2 3">So ceGT47</strain>
    </source>
</reference>
<dbReference type="EMBL" id="CP012670">
    <property type="protein sequence ID" value="AUX21115.1"/>
    <property type="molecule type" value="Genomic_DNA"/>
</dbReference>